<evidence type="ECO:0000256" key="10">
    <source>
        <dbReference type="PROSITE-ProRule" id="PRU00282"/>
    </source>
</evidence>
<evidence type="ECO:0000256" key="5">
    <source>
        <dbReference type="ARBA" id="ARBA00022737"/>
    </source>
</evidence>
<evidence type="ECO:0000256" key="11">
    <source>
        <dbReference type="RuleBase" id="RU000488"/>
    </source>
</evidence>
<organism evidence="12 13">
    <name type="scientific">Clytia hemisphaerica</name>
    <dbReference type="NCBI Taxonomy" id="252671"/>
    <lineage>
        <taxon>Eukaryota</taxon>
        <taxon>Metazoa</taxon>
        <taxon>Cnidaria</taxon>
        <taxon>Hydrozoa</taxon>
        <taxon>Hydroidolina</taxon>
        <taxon>Leptothecata</taxon>
        <taxon>Obeliida</taxon>
        <taxon>Clytiidae</taxon>
        <taxon>Clytia</taxon>
    </lineage>
</organism>
<reference evidence="12" key="1">
    <citation type="submission" date="2021-01" db="UniProtKB">
        <authorList>
            <consortium name="EnsemblMetazoa"/>
        </authorList>
    </citation>
    <scope>IDENTIFICATION</scope>
</reference>
<dbReference type="InterPro" id="IPR050391">
    <property type="entry name" value="Mito_Metabolite_Transporter"/>
</dbReference>
<name>A0A7M5VEW4_9CNID</name>
<keyword evidence="4 10" id="KW-0812">Transmembrane</keyword>
<evidence type="ECO:0000256" key="2">
    <source>
        <dbReference type="ARBA" id="ARBA00006375"/>
    </source>
</evidence>
<dbReference type="GeneID" id="136818558"/>
<dbReference type="OrthoDB" id="756301at2759"/>
<evidence type="ECO:0000256" key="7">
    <source>
        <dbReference type="ARBA" id="ARBA00022989"/>
    </source>
</evidence>
<evidence type="ECO:0000256" key="4">
    <source>
        <dbReference type="ARBA" id="ARBA00022692"/>
    </source>
</evidence>
<dbReference type="AlphaFoldDB" id="A0A7M5VEW4"/>
<dbReference type="PRINTS" id="PR00926">
    <property type="entry name" value="MITOCARRIER"/>
</dbReference>
<feature type="repeat" description="Solcar" evidence="10">
    <location>
        <begin position="101"/>
        <end position="189"/>
    </location>
</feature>
<keyword evidence="9 10" id="KW-0472">Membrane</keyword>
<dbReference type="EnsemblMetazoa" id="CLYHEMT009164.1">
    <property type="protein sequence ID" value="CLYHEMP009164.1"/>
    <property type="gene ID" value="CLYHEMG009164"/>
</dbReference>
<dbReference type="PANTHER" id="PTHR45618">
    <property type="entry name" value="MITOCHONDRIAL DICARBOXYLATE CARRIER-RELATED"/>
    <property type="match status" value="1"/>
</dbReference>
<keyword evidence="7" id="KW-1133">Transmembrane helix</keyword>
<comment type="subcellular location">
    <subcellularLocation>
        <location evidence="1">Mitochondrion inner membrane</location>
        <topology evidence="1">Multi-pass membrane protein</topology>
    </subcellularLocation>
</comment>
<dbReference type="InterPro" id="IPR023395">
    <property type="entry name" value="MCP_dom_sf"/>
</dbReference>
<dbReference type="RefSeq" id="XP_066931049.1">
    <property type="nucleotide sequence ID" value="XM_067074948.1"/>
</dbReference>
<feature type="repeat" description="Solcar" evidence="10">
    <location>
        <begin position="4"/>
        <end position="93"/>
    </location>
</feature>
<comment type="similarity">
    <text evidence="2 11">Belongs to the mitochondrial carrier (TC 2.A.29) family.</text>
</comment>
<dbReference type="GO" id="GO:0005743">
    <property type="term" value="C:mitochondrial inner membrane"/>
    <property type="evidence" value="ECO:0007669"/>
    <property type="project" value="UniProtKB-SubCell"/>
</dbReference>
<dbReference type="Pfam" id="PF00153">
    <property type="entry name" value="Mito_carr"/>
    <property type="match status" value="3"/>
</dbReference>
<keyword evidence="5" id="KW-0677">Repeat</keyword>
<dbReference type="GO" id="GO:0055085">
    <property type="term" value="P:transmembrane transport"/>
    <property type="evidence" value="ECO:0007669"/>
    <property type="project" value="InterPro"/>
</dbReference>
<protein>
    <submittedName>
        <fullName evidence="12">Uncharacterized protein</fullName>
    </submittedName>
</protein>
<evidence type="ECO:0000256" key="6">
    <source>
        <dbReference type="ARBA" id="ARBA00022792"/>
    </source>
</evidence>
<keyword evidence="6" id="KW-0999">Mitochondrion inner membrane</keyword>
<evidence type="ECO:0000256" key="3">
    <source>
        <dbReference type="ARBA" id="ARBA00022448"/>
    </source>
</evidence>
<evidence type="ECO:0000313" key="13">
    <source>
        <dbReference type="Proteomes" id="UP000594262"/>
    </source>
</evidence>
<keyword evidence="8" id="KW-0496">Mitochondrion</keyword>
<dbReference type="SUPFAM" id="SSF103506">
    <property type="entry name" value="Mitochondrial carrier"/>
    <property type="match status" value="1"/>
</dbReference>
<dbReference type="PROSITE" id="PS50920">
    <property type="entry name" value="SOLCAR"/>
    <property type="match status" value="3"/>
</dbReference>
<keyword evidence="13" id="KW-1185">Reference proteome</keyword>
<evidence type="ECO:0000313" key="12">
    <source>
        <dbReference type="EnsemblMetazoa" id="CLYHEMP009164.1"/>
    </source>
</evidence>
<dbReference type="InterPro" id="IPR018108">
    <property type="entry name" value="MCP_transmembrane"/>
</dbReference>
<feature type="repeat" description="Solcar" evidence="10">
    <location>
        <begin position="198"/>
        <end position="288"/>
    </location>
</feature>
<dbReference type="InterPro" id="IPR002067">
    <property type="entry name" value="MCP"/>
</dbReference>
<keyword evidence="3 11" id="KW-0813">Transport</keyword>
<dbReference type="Proteomes" id="UP000594262">
    <property type="component" value="Unplaced"/>
</dbReference>
<sequence>MDLRPFVYGGLASMAAEMGTFPIDTTKTRLQVQGQVVNKSLSELKYRGMFHAMFRISKEEGLTALFNGIKPALLRQATYGTLKIGLYHGIKRLITENPKDETLALNMCAGIVAGALSSAICNPTDVLKVRLQAQTAGNVAGSTGMLMSFRDIYNMEGLRGLYRGVGPTAQRASIIAGVELPVYDWSKKVIIEAQLMGDNAGLHFLSSIIAGLAGALASNPIDVIKTRMMNQRRTTSADELYKSTFDCFLRTSKTEGFMALYKGFIPTFVRLGPWNILFFMSFEQLRKLPI</sequence>
<evidence type="ECO:0000256" key="9">
    <source>
        <dbReference type="ARBA" id="ARBA00023136"/>
    </source>
</evidence>
<dbReference type="Gene3D" id="1.50.40.10">
    <property type="entry name" value="Mitochondrial carrier domain"/>
    <property type="match status" value="1"/>
</dbReference>
<proteinExistence type="inferred from homology"/>
<evidence type="ECO:0000256" key="8">
    <source>
        <dbReference type="ARBA" id="ARBA00023128"/>
    </source>
</evidence>
<dbReference type="FunFam" id="1.50.40.10:FF:000006">
    <property type="entry name" value="brain mitochondrial carrier protein 1 isoform X1"/>
    <property type="match status" value="1"/>
</dbReference>
<accession>A0A7M5VEW4</accession>
<evidence type="ECO:0000256" key="1">
    <source>
        <dbReference type="ARBA" id="ARBA00004448"/>
    </source>
</evidence>